<evidence type="ECO:0000313" key="2">
    <source>
        <dbReference type="EMBL" id="ARI78862.1"/>
    </source>
</evidence>
<feature type="domain" description="Pyridoxamine 5'-phosphate oxidase N-terminal" evidence="1">
    <location>
        <begin position="34"/>
        <end position="147"/>
    </location>
</feature>
<dbReference type="Gene3D" id="2.30.110.10">
    <property type="entry name" value="Electron Transport, Fmn-binding Protein, Chain A"/>
    <property type="match status" value="1"/>
</dbReference>
<dbReference type="InterPro" id="IPR011576">
    <property type="entry name" value="Pyridox_Oxase_N"/>
</dbReference>
<sequence length="204" mass="23166">MKKTYETVSTVEELEQLQGTAGPLAQHKVIRHLDEHCIPFLQHSPFTVLSTSNKDGECDSSPRGDEPGFVYILDTKHFVLPERMDSIRNLLENKNIGLLFMIPGLEETLRINGKAEIIKDSTILQHLEEKGHIPKIGILVSVEECYIHCAKALKRSHLWDPDQWPDSSGLAKPAKMMADHAKLDDFNEAKVQDAFNESYTKRLY</sequence>
<protein>
    <submittedName>
        <fullName evidence="2">Phosphohydrolase</fullName>
    </submittedName>
</protein>
<dbReference type="InterPro" id="IPR012349">
    <property type="entry name" value="Split_barrel_FMN-bd"/>
</dbReference>
<evidence type="ECO:0000259" key="1">
    <source>
        <dbReference type="Pfam" id="PF01243"/>
    </source>
</evidence>
<accession>A0A1W6A018</accession>
<dbReference type="AlphaFoldDB" id="A0A1W6A018"/>
<name>A0A1W6A018_9BACI</name>
<dbReference type="OrthoDB" id="9796486at2"/>
<dbReference type="InterPro" id="IPR024029">
    <property type="entry name" value="Pyridox_Oxase_FMN-dep"/>
</dbReference>
<gene>
    <name evidence="2" type="ORF">HM131_19440</name>
</gene>
<evidence type="ECO:0000313" key="3">
    <source>
        <dbReference type="Proteomes" id="UP000192527"/>
    </source>
</evidence>
<dbReference type="RefSeq" id="WP_085031326.1">
    <property type="nucleotide sequence ID" value="NZ_CP020772.1"/>
</dbReference>
<keyword evidence="3" id="KW-1185">Reference proteome</keyword>
<dbReference type="STRING" id="402384.HM131_19440"/>
<reference evidence="2 3" key="1">
    <citation type="submission" date="2017-04" db="EMBL/GenBank/DDBJ databases">
        <title>The whole genome sequencing and assembly of Halobacillus mangrovi strain.</title>
        <authorList>
            <person name="Lee S.-J."/>
            <person name="Park M.-K."/>
            <person name="Kim J.-Y."/>
            <person name="Lee Y.-J."/>
            <person name="Yi H."/>
            <person name="Bahn Y.-S."/>
            <person name="Kim J.F."/>
            <person name="Lee D.-W."/>
        </authorList>
    </citation>
    <scope>NUCLEOTIDE SEQUENCE [LARGE SCALE GENOMIC DNA]</scope>
    <source>
        <strain evidence="2 3">KTB 131</strain>
    </source>
</reference>
<dbReference type="KEGG" id="hmn:HM131_19440"/>
<dbReference type="NCBIfam" id="TIGR04025">
    <property type="entry name" value="PPOX_FMN_DR2398"/>
    <property type="match status" value="1"/>
</dbReference>
<dbReference type="Pfam" id="PF01243">
    <property type="entry name" value="PNPOx_N"/>
    <property type="match status" value="1"/>
</dbReference>
<dbReference type="GO" id="GO:0016787">
    <property type="term" value="F:hydrolase activity"/>
    <property type="evidence" value="ECO:0007669"/>
    <property type="project" value="UniProtKB-KW"/>
</dbReference>
<dbReference type="Proteomes" id="UP000192527">
    <property type="component" value="Chromosome"/>
</dbReference>
<proteinExistence type="predicted"/>
<organism evidence="2 3">
    <name type="scientific">Halobacillus mangrovi</name>
    <dbReference type="NCBI Taxonomy" id="402384"/>
    <lineage>
        <taxon>Bacteria</taxon>
        <taxon>Bacillati</taxon>
        <taxon>Bacillota</taxon>
        <taxon>Bacilli</taxon>
        <taxon>Bacillales</taxon>
        <taxon>Bacillaceae</taxon>
        <taxon>Halobacillus</taxon>
    </lineage>
</organism>
<dbReference type="EMBL" id="CP020772">
    <property type="protein sequence ID" value="ARI78862.1"/>
    <property type="molecule type" value="Genomic_DNA"/>
</dbReference>
<dbReference type="SUPFAM" id="SSF50475">
    <property type="entry name" value="FMN-binding split barrel"/>
    <property type="match status" value="1"/>
</dbReference>
<dbReference type="PANTHER" id="PTHR42815">
    <property type="entry name" value="FAD-BINDING, PUTATIVE (AFU_ORTHOLOGUE AFUA_6G07600)-RELATED"/>
    <property type="match status" value="1"/>
</dbReference>
<keyword evidence="2" id="KW-0378">Hydrolase</keyword>
<dbReference type="PANTHER" id="PTHR42815:SF2">
    <property type="entry name" value="FAD-BINDING, PUTATIVE (AFU_ORTHOLOGUE AFUA_6G07600)-RELATED"/>
    <property type="match status" value="1"/>
</dbReference>